<evidence type="ECO:0008006" key="3">
    <source>
        <dbReference type="Google" id="ProtNLM"/>
    </source>
</evidence>
<dbReference type="InterPro" id="IPR051159">
    <property type="entry name" value="Hexapeptide_acetyltransf"/>
</dbReference>
<name>A0A848CAF5_9LACO</name>
<dbReference type="AlphaFoldDB" id="A0A848CAF5"/>
<dbReference type="EMBL" id="JABAFP010000028">
    <property type="protein sequence ID" value="NME42589.1"/>
    <property type="molecule type" value="Genomic_DNA"/>
</dbReference>
<proteinExistence type="predicted"/>
<comment type="caution">
    <text evidence="1">The sequence shown here is derived from an EMBL/GenBank/DDBJ whole genome shotgun (WGS) entry which is preliminary data.</text>
</comment>
<organism evidence="1 2">
    <name type="scientific">Ligilactobacillus agilis</name>
    <dbReference type="NCBI Taxonomy" id="1601"/>
    <lineage>
        <taxon>Bacteria</taxon>
        <taxon>Bacillati</taxon>
        <taxon>Bacillota</taxon>
        <taxon>Bacilli</taxon>
        <taxon>Lactobacillales</taxon>
        <taxon>Lactobacillaceae</taxon>
        <taxon>Ligilactobacillus</taxon>
    </lineage>
</organism>
<evidence type="ECO:0000313" key="2">
    <source>
        <dbReference type="Proteomes" id="UP000563853"/>
    </source>
</evidence>
<dbReference type="Gene3D" id="2.160.10.10">
    <property type="entry name" value="Hexapeptide repeat proteins"/>
    <property type="match status" value="1"/>
</dbReference>
<dbReference type="Pfam" id="PF00132">
    <property type="entry name" value="Hexapep"/>
    <property type="match status" value="1"/>
</dbReference>
<dbReference type="Pfam" id="PF14602">
    <property type="entry name" value="Hexapep_2"/>
    <property type="match status" value="1"/>
</dbReference>
<dbReference type="InterPro" id="IPR001451">
    <property type="entry name" value="Hexapep"/>
</dbReference>
<dbReference type="Proteomes" id="UP000563853">
    <property type="component" value="Unassembled WGS sequence"/>
</dbReference>
<evidence type="ECO:0000313" key="1">
    <source>
        <dbReference type="EMBL" id="NME42589.1"/>
    </source>
</evidence>
<accession>A0A848CAF5</accession>
<dbReference type="CDD" id="cd04647">
    <property type="entry name" value="LbH_MAT_like"/>
    <property type="match status" value="1"/>
</dbReference>
<reference evidence="1 2" key="1">
    <citation type="submission" date="2020-04" db="EMBL/GenBank/DDBJ databases">
        <authorList>
            <person name="Hitch T.C.A."/>
            <person name="Wylensek D."/>
            <person name="Clavel T."/>
        </authorList>
    </citation>
    <scope>NUCLEOTIDE SEQUENCE [LARGE SCALE GENOMIC DNA]</scope>
    <source>
        <strain evidence="1 2">WCA-389-WT-5H1</strain>
    </source>
</reference>
<dbReference type="InterPro" id="IPR011004">
    <property type="entry name" value="Trimer_LpxA-like_sf"/>
</dbReference>
<protein>
    <recommendedName>
        <fullName evidence="3">Acetyltransferase</fullName>
    </recommendedName>
</protein>
<dbReference type="SUPFAM" id="SSF51161">
    <property type="entry name" value="Trimeric LpxA-like enzymes"/>
    <property type="match status" value="1"/>
</dbReference>
<dbReference type="PANTHER" id="PTHR23416">
    <property type="entry name" value="SIALIC ACID SYNTHASE-RELATED"/>
    <property type="match status" value="1"/>
</dbReference>
<sequence>MFTKSGLTIGDNCYINALSKGGVHIGRGVSIGSGSIIECTGVIRNLGEKLIIGNHVGIAQNCFIGVRGKVEIGDDCIFASNVSLIAENHNFSLKNIPIRQQGENRKGIKIGKNCWIGTRATILDGVTIGDGCVIGAGAVVTKDIPSDSVVVGVPARVIKDR</sequence>
<gene>
    <name evidence="1" type="ORF">HF863_07420</name>
</gene>